<dbReference type="InterPro" id="IPR011992">
    <property type="entry name" value="EF-hand-dom_pair"/>
</dbReference>
<evidence type="ECO:0000313" key="3">
    <source>
        <dbReference type="EMBL" id="CAL5140337.1"/>
    </source>
</evidence>
<gene>
    <name evidence="3" type="ORF">CDAUBV1_LOCUS15667</name>
</gene>
<keyword evidence="1" id="KW-0106">Calcium</keyword>
<dbReference type="Proteomes" id="UP001497525">
    <property type="component" value="Unassembled WGS sequence"/>
</dbReference>
<dbReference type="PROSITE" id="PS00018">
    <property type="entry name" value="EF_HAND_1"/>
    <property type="match status" value="1"/>
</dbReference>
<evidence type="ECO:0000313" key="4">
    <source>
        <dbReference type="Proteomes" id="UP001497525"/>
    </source>
</evidence>
<organism evidence="3 4">
    <name type="scientific">Calicophoron daubneyi</name>
    <name type="common">Rumen fluke</name>
    <name type="synonym">Paramphistomum daubneyi</name>
    <dbReference type="NCBI Taxonomy" id="300641"/>
    <lineage>
        <taxon>Eukaryota</taxon>
        <taxon>Metazoa</taxon>
        <taxon>Spiralia</taxon>
        <taxon>Lophotrochozoa</taxon>
        <taxon>Platyhelminthes</taxon>
        <taxon>Trematoda</taxon>
        <taxon>Digenea</taxon>
        <taxon>Plagiorchiida</taxon>
        <taxon>Pronocephalata</taxon>
        <taxon>Paramphistomoidea</taxon>
        <taxon>Paramphistomidae</taxon>
        <taxon>Calicophoron</taxon>
    </lineage>
</organism>
<dbReference type="Gene3D" id="1.10.238.10">
    <property type="entry name" value="EF-hand"/>
    <property type="match status" value="1"/>
</dbReference>
<dbReference type="InterPro" id="IPR018247">
    <property type="entry name" value="EF_Hand_1_Ca_BS"/>
</dbReference>
<proteinExistence type="predicted"/>
<accession>A0AAV2TU74</accession>
<feature type="domain" description="EF-hand" evidence="2">
    <location>
        <begin position="88"/>
        <end position="123"/>
    </location>
</feature>
<dbReference type="PROSITE" id="PS50222">
    <property type="entry name" value="EF_HAND_2"/>
    <property type="match status" value="1"/>
</dbReference>
<dbReference type="SUPFAM" id="SSF47473">
    <property type="entry name" value="EF-hand"/>
    <property type="match status" value="1"/>
</dbReference>
<dbReference type="CDD" id="cd00051">
    <property type="entry name" value="EFh"/>
    <property type="match status" value="1"/>
</dbReference>
<reference evidence="3" key="1">
    <citation type="submission" date="2024-06" db="EMBL/GenBank/DDBJ databases">
        <authorList>
            <person name="Liu X."/>
            <person name="Lenzi L."/>
            <person name="Haldenby T S."/>
            <person name="Uol C."/>
        </authorList>
    </citation>
    <scope>NUCLEOTIDE SEQUENCE</scope>
</reference>
<evidence type="ECO:0000256" key="1">
    <source>
        <dbReference type="ARBA" id="ARBA00022837"/>
    </source>
</evidence>
<comment type="caution">
    <text evidence="3">The sequence shown here is derived from an EMBL/GenBank/DDBJ whole genome shotgun (WGS) entry which is preliminary data.</text>
</comment>
<evidence type="ECO:0000259" key="2">
    <source>
        <dbReference type="PROSITE" id="PS50222"/>
    </source>
</evidence>
<dbReference type="InterPro" id="IPR002048">
    <property type="entry name" value="EF_hand_dom"/>
</dbReference>
<protein>
    <recommendedName>
        <fullName evidence="2">EF-hand domain-containing protein</fullName>
    </recommendedName>
</protein>
<dbReference type="EMBL" id="CAXLJL010000711">
    <property type="protein sequence ID" value="CAL5140337.1"/>
    <property type="molecule type" value="Genomic_DNA"/>
</dbReference>
<dbReference type="AlphaFoldDB" id="A0AAV2TU74"/>
<name>A0AAV2TU74_CALDB</name>
<dbReference type="GO" id="GO:0005509">
    <property type="term" value="F:calcium ion binding"/>
    <property type="evidence" value="ECO:0007669"/>
    <property type="project" value="InterPro"/>
</dbReference>
<dbReference type="Pfam" id="PF13499">
    <property type="entry name" value="EF-hand_7"/>
    <property type="match status" value="1"/>
</dbReference>
<sequence>MISGFCDHSPEDSGAGLMIKLVVTSAATTKEDDPKQRTKICPILIGFNESDGNDERQIWCVLVCVHRFWVSKTRHVWCTLIPIRLESMAQETFLVAFDNIDRDGDGIINYQDLEEYAKQDTVSEDFVRKWKNLFDPEGTGKITFEHFCNTLGINKKKQQELMSLRQPLVYHTNMDAPTKTRVLTILRNHWVPSDPDSSMHPSLMNLDDEFGPRWQSRVLFDKDTKDFPGQYITYSLDGGKSNYAVWKAPEQKRKEGGCCAC</sequence>